<feature type="compositionally biased region" description="Polar residues" evidence="1">
    <location>
        <begin position="296"/>
        <end position="309"/>
    </location>
</feature>
<accession>A0A9N8DWR1</accession>
<gene>
    <name evidence="2" type="ORF">SEMRO_304_G112660.1</name>
</gene>
<organism evidence="2 3">
    <name type="scientific">Seminavis robusta</name>
    <dbReference type="NCBI Taxonomy" id="568900"/>
    <lineage>
        <taxon>Eukaryota</taxon>
        <taxon>Sar</taxon>
        <taxon>Stramenopiles</taxon>
        <taxon>Ochrophyta</taxon>
        <taxon>Bacillariophyta</taxon>
        <taxon>Bacillariophyceae</taxon>
        <taxon>Bacillariophycidae</taxon>
        <taxon>Naviculales</taxon>
        <taxon>Naviculaceae</taxon>
        <taxon>Seminavis</taxon>
    </lineage>
</organism>
<dbReference type="AlphaFoldDB" id="A0A9N8DWR1"/>
<proteinExistence type="predicted"/>
<feature type="compositionally biased region" description="Low complexity" evidence="1">
    <location>
        <begin position="322"/>
        <end position="331"/>
    </location>
</feature>
<evidence type="ECO:0000256" key="1">
    <source>
        <dbReference type="SAM" id="MobiDB-lite"/>
    </source>
</evidence>
<evidence type="ECO:0000313" key="3">
    <source>
        <dbReference type="Proteomes" id="UP001153069"/>
    </source>
</evidence>
<comment type="caution">
    <text evidence="2">The sequence shown here is derived from an EMBL/GenBank/DDBJ whole genome shotgun (WGS) entry which is preliminary data.</text>
</comment>
<feature type="region of interest" description="Disordered" evidence="1">
    <location>
        <begin position="296"/>
        <end position="370"/>
    </location>
</feature>
<keyword evidence="3" id="KW-1185">Reference proteome</keyword>
<name>A0A9N8DWR1_9STRA</name>
<sequence length="370" mass="40731">MPSLWTRKSVTVAVSQLDAWTDSSLNHRASAHVQVMNGLVMEDDTLQCRVSSTKPDQLVISMALSPTFPNPDMKLCYLVEKIRAVYGEDLDDETCFGILKSHPRYISCLQNLARLRGHLPEDEPLLVEFRMQAPFNIHADLVTQKEDAVFFGFEISHENGETNIWFELKENGKEFKTVTIEKLYSSSFKQTAGRAKKGMFQSQMSSIPESVSFVSPTKASRSRRQQSVASKDDNSTIKTEDQGANRMDVDDDDDESSWDSNLRDSESEEGETPEMEALRKQVAELTSIVSGLAQTKSFDSSEGSKSNLAGNLKKKKTNQGNASSSSIAGDSKASRRSTGTRGTKAREEKRKVGGSGGAGAGGDEYAKKTL</sequence>
<feature type="compositionally biased region" description="Polar residues" evidence="1">
    <location>
        <begin position="200"/>
        <end position="219"/>
    </location>
</feature>
<feature type="region of interest" description="Disordered" evidence="1">
    <location>
        <begin position="199"/>
        <end position="276"/>
    </location>
</feature>
<reference evidence="2" key="1">
    <citation type="submission" date="2020-06" db="EMBL/GenBank/DDBJ databases">
        <authorList>
            <consortium name="Plant Systems Biology data submission"/>
        </authorList>
    </citation>
    <scope>NUCLEOTIDE SEQUENCE</scope>
    <source>
        <strain evidence="2">D6</strain>
    </source>
</reference>
<protein>
    <submittedName>
        <fullName evidence="2">Uncharacterized protein</fullName>
    </submittedName>
</protein>
<dbReference type="EMBL" id="CAICTM010000303">
    <property type="protein sequence ID" value="CAB9507394.1"/>
    <property type="molecule type" value="Genomic_DNA"/>
</dbReference>
<dbReference type="Proteomes" id="UP001153069">
    <property type="component" value="Unassembled WGS sequence"/>
</dbReference>
<feature type="compositionally biased region" description="Basic and acidic residues" evidence="1">
    <location>
        <begin position="230"/>
        <end position="243"/>
    </location>
</feature>
<evidence type="ECO:0000313" key="2">
    <source>
        <dbReference type="EMBL" id="CAB9507394.1"/>
    </source>
</evidence>
<feature type="compositionally biased region" description="Gly residues" evidence="1">
    <location>
        <begin position="353"/>
        <end position="362"/>
    </location>
</feature>